<comment type="caution">
    <text evidence="3">The sequence shown here is derived from an EMBL/GenBank/DDBJ whole genome shotgun (WGS) entry which is preliminary data.</text>
</comment>
<evidence type="ECO:0000256" key="1">
    <source>
        <dbReference type="SAM" id="MobiDB-lite"/>
    </source>
</evidence>
<feature type="transmembrane region" description="Helical" evidence="2">
    <location>
        <begin position="72"/>
        <end position="91"/>
    </location>
</feature>
<proteinExistence type="predicted"/>
<dbReference type="Proteomes" id="UP001153678">
    <property type="component" value="Unassembled WGS sequence"/>
</dbReference>
<keyword evidence="4" id="KW-1185">Reference proteome</keyword>
<keyword evidence="2" id="KW-0812">Transmembrane</keyword>
<feature type="non-terminal residue" evidence="3">
    <location>
        <position position="348"/>
    </location>
</feature>
<sequence>MSNILKIIFNLSGLLRELFVFGLNMLPYDIALFTCQSLSYSTGVANFCFRESLAIFLLWRLRQIEHREFDKWIGLALLCIRTIANLTQLALSKPFIDELSNCNPNLTSTRIPIWTIIVCDLLIEIYTTVRLVQILKRANRNAAQISSKMDRRTKRTLFTAVMYWNFLRLAIAFIISVVSSVYVELFLRPDLTHFVIDSTITCALVIMLSYVITVDAEIVRVIEGKSKKKSSNSSSEKSITGTQRFPATYQKKLSSLKSHTPPKYKPSMEQEENDDDDFIVSIKRLSFFEWANIVVGFRRGVSNNERNFNEEDFEEIIDRPSDSSSNLERGSSQNNDKRRSSNFSNSTI</sequence>
<keyword evidence="2" id="KW-0472">Membrane</keyword>
<feature type="transmembrane region" description="Helical" evidence="2">
    <location>
        <begin position="194"/>
        <end position="219"/>
    </location>
</feature>
<name>A0A9W4SZZ3_9GLOM</name>
<reference evidence="3" key="1">
    <citation type="submission" date="2022-08" db="EMBL/GenBank/DDBJ databases">
        <authorList>
            <person name="Kallberg Y."/>
            <person name="Tangrot J."/>
            <person name="Rosling A."/>
        </authorList>
    </citation>
    <scope>NUCLEOTIDE SEQUENCE</scope>
    <source>
        <strain evidence="3">Wild A</strain>
    </source>
</reference>
<evidence type="ECO:0000256" key="2">
    <source>
        <dbReference type="SAM" id="Phobius"/>
    </source>
</evidence>
<feature type="transmembrane region" description="Helical" evidence="2">
    <location>
        <begin position="111"/>
        <end position="135"/>
    </location>
</feature>
<dbReference type="OrthoDB" id="2416917at2759"/>
<keyword evidence="2" id="KW-1133">Transmembrane helix</keyword>
<evidence type="ECO:0000313" key="4">
    <source>
        <dbReference type="Proteomes" id="UP001153678"/>
    </source>
</evidence>
<organism evidence="3 4">
    <name type="scientific">Funneliformis geosporum</name>
    <dbReference type="NCBI Taxonomy" id="1117311"/>
    <lineage>
        <taxon>Eukaryota</taxon>
        <taxon>Fungi</taxon>
        <taxon>Fungi incertae sedis</taxon>
        <taxon>Mucoromycota</taxon>
        <taxon>Glomeromycotina</taxon>
        <taxon>Glomeromycetes</taxon>
        <taxon>Glomerales</taxon>
        <taxon>Glomeraceae</taxon>
        <taxon>Funneliformis</taxon>
    </lineage>
</organism>
<feature type="transmembrane region" description="Helical" evidence="2">
    <location>
        <begin position="156"/>
        <end position="182"/>
    </location>
</feature>
<protein>
    <submittedName>
        <fullName evidence="3">19034_t:CDS:1</fullName>
    </submittedName>
</protein>
<gene>
    <name evidence="3" type="ORF">FWILDA_LOCUS12028</name>
</gene>
<feature type="compositionally biased region" description="Polar residues" evidence="1">
    <location>
        <begin position="322"/>
        <end position="334"/>
    </location>
</feature>
<dbReference type="AlphaFoldDB" id="A0A9W4SZZ3"/>
<dbReference type="EMBL" id="CAMKVN010003679">
    <property type="protein sequence ID" value="CAI2185340.1"/>
    <property type="molecule type" value="Genomic_DNA"/>
</dbReference>
<accession>A0A9W4SZZ3</accession>
<feature type="region of interest" description="Disordered" evidence="1">
    <location>
        <begin position="317"/>
        <end position="348"/>
    </location>
</feature>
<evidence type="ECO:0000313" key="3">
    <source>
        <dbReference type="EMBL" id="CAI2185340.1"/>
    </source>
</evidence>